<reference evidence="3 4" key="1">
    <citation type="journal article" date="2015" name="Antonie Van Leeuwenhoek">
        <title>Prauserella endophytica sp. nov., an endophytic actinobacterium isolated from Tamarix taklamakanensis.</title>
        <authorList>
            <person name="Liu J.M."/>
            <person name="Habden X."/>
            <person name="Guo L."/>
            <person name="Tuo L."/>
            <person name="Jiang Z.K."/>
            <person name="Liu S.W."/>
            <person name="Liu X.F."/>
            <person name="Chen L."/>
            <person name="Li R.F."/>
            <person name="Zhang Y.Q."/>
            <person name="Sun C.H."/>
        </authorList>
    </citation>
    <scope>NUCLEOTIDE SEQUENCE [LARGE SCALE GENOMIC DNA]</scope>
    <source>
        <strain evidence="3 4">CGMCC 4.7182</strain>
    </source>
</reference>
<dbReference type="PANTHER" id="PTHR11487">
    <property type="entry name" value="THIOESTERASE"/>
    <property type="match status" value="1"/>
</dbReference>
<evidence type="ECO:0000259" key="2">
    <source>
        <dbReference type="Pfam" id="PF00975"/>
    </source>
</evidence>
<dbReference type="SUPFAM" id="SSF53474">
    <property type="entry name" value="alpha/beta-Hydrolases"/>
    <property type="match status" value="1"/>
</dbReference>
<organism evidence="3 4">
    <name type="scientific">Prauserella endophytica</name>
    <dbReference type="NCBI Taxonomy" id="1592324"/>
    <lineage>
        <taxon>Bacteria</taxon>
        <taxon>Bacillati</taxon>
        <taxon>Actinomycetota</taxon>
        <taxon>Actinomycetes</taxon>
        <taxon>Pseudonocardiales</taxon>
        <taxon>Pseudonocardiaceae</taxon>
        <taxon>Prauserella</taxon>
        <taxon>Prauserella coralliicola group</taxon>
    </lineage>
</organism>
<evidence type="ECO:0000256" key="1">
    <source>
        <dbReference type="ARBA" id="ARBA00007169"/>
    </source>
</evidence>
<sequence>MTVNLFCFHHAGGTASVFRAWEHGLPDGFTLRPVQLPGRDNPATAVRYHDLRPLVEDLDELLDADLAEPYATFGHSMGALIAYWLVQRRMARGATLPLAYLVAAYAAPHLTRPRLVGENVQDLDDVTLAHRLRAVGGMPEELLSRPEWLRLLLGTVRDDLILCASHRYIAAPKLPMPVYVFGGRRDPLVDIGQLGGWRDHAADVFGIDLLDGGHFLVQDRNSGLLPAVRARLVEAVPTVRSHPLSQ</sequence>
<dbReference type="RefSeq" id="WP_137097236.1">
    <property type="nucleotide sequence ID" value="NZ_SWMS01000036.1"/>
</dbReference>
<dbReference type="EMBL" id="SWMS01000036">
    <property type="protein sequence ID" value="TKG60506.1"/>
    <property type="molecule type" value="Genomic_DNA"/>
</dbReference>
<name>A0ABY2RVK6_9PSEU</name>
<comment type="similarity">
    <text evidence="1">Belongs to the thioesterase family.</text>
</comment>
<dbReference type="InterPro" id="IPR001031">
    <property type="entry name" value="Thioesterase"/>
</dbReference>
<evidence type="ECO:0000313" key="4">
    <source>
        <dbReference type="Proteomes" id="UP000309992"/>
    </source>
</evidence>
<dbReference type="Proteomes" id="UP000309992">
    <property type="component" value="Unassembled WGS sequence"/>
</dbReference>
<dbReference type="Pfam" id="PF00975">
    <property type="entry name" value="Thioesterase"/>
    <property type="match status" value="1"/>
</dbReference>
<gene>
    <name evidence="3" type="ORF">FCN18_35160</name>
</gene>
<dbReference type="InterPro" id="IPR012223">
    <property type="entry name" value="TEII"/>
</dbReference>
<protein>
    <submittedName>
        <fullName evidence="3">Thioesterase</fullName>
    </submittedName>
</protein>
<dbReference type="PANTHER" id="PTHR11487:SF0">
    <property type="entry name" value="S-ACYL FATTY ACID SYNTHASE THIOESTERASE, MEDIUM CHAIN"/>
    <property type="match status" value="1"/>
</dbReference>
<dbReference type="Gene3D" id="3.40.50.1820">
    <property type="entry name" value="alpha/beta hydrolase"/>
    <property type="match status" value="1"/>
</dbReference>
<feature type="domain" description="Thioesterase" evidence="2">
    <location>
        <begin position="5"/>
        <end position="220"/>
    </location>
</feature>
<dbReference type="InterPro" id="IPR029058">
    <property type="entry name" value="AB_hydrolase_fold"/>
</dbReference>
<keyword evidence="4" id="KW-1185">Reference proteome</keyword>
<proteinExistence type="inferred from homology"/>
<evidence type="ECO:0000313" key="3">
    <source>
        <dbReference type="EMBL" id="TKG60506.1"/>
    </source>
</evidence>
<accession>A0ABY2RVK6</accession>
<comment type="caution">
    <text evidence="3">The sequence shown here is derived from an EMBL/GenBank/DDBJ whole genome shotgun (WGS) entry which is preliminary data.</text>
</comment>